<dbReference type="GO" id="GO:0005886">
    <property type="term" value="C:plasma membrane"/>
    <property type="evidence" value="ECO:0007669"/>
    <property type="project" value="UniProtKB-SubCell"/>
</dbReference>
<keyword evidence="10" id="KW-1185">Reference proteome</keyword>
<organism evidence="9 10">
    <name type="scientific">Mycobacterium helveticum</name>
    <dbReference type="NCBI Taxonomy" id="2592811"/>
    <lineage>
        <taxon>Bacteria</taxon>
        <taxon>Bacillati</taxon>
        <taxon>Actinomycetota</taxon>
        <taxon>Actinomycetes</taxon>
        <taxon>Mycobacteriales</taxon>
        <taxon>Mycobacteriaceae</taxon>
        <taxon>Mycobacterium</taxon>
    </lineage>
</organism>
<evidence type="ECO:0000256" key="3">
    <source>
        <dbReference type="ARBA" id="ARBA00022475"/>
    </source>
</evidence>
<evidence type="ECO:0000313" key="10">
    <source>
        <dbReference type="Proteomes" id="UP000320513"/>
    </source>
</evidence>
<sequence length="191" mass="20268">MTDDRAAGLPHMPVFARTVHKLAVPVVFAWVGLVVVLSVLVPSLDAVAEEHTVSMSPKDAPSMQAMKHIGKVFNEFNSDSAVMIVLEGDKPLGDEAHHFYDQIVRKLEADTKHVQHVQDFWGDPLTAAGSQSSDGKAAYVQAYLAGNQGESLASESVAAVRKIVDSVPAPSGVKAYVTGAGALIADQHWAG</sequence>
<dbReference type="RefSeq" id="WP_145039720.1">
    <property type="nucleotide sequence ID" value="NZ_VMQU01000210.1"/>
</dbReference>
<dbReference type="InterPro" id="IPR050545">
    <property type="entry name" value="Mycobact_MmpL"/>
</dbReference>
<accession>A0A557WWU3</accession>
<proteinExistence type="inferred from homology"/>
<dbReference type="Pfam" id="PF03176">
    <property type="entry name" value="MMPL"/>
    <property type="match status" value="1"/>
</dbReference>
<evidence type="ECO:0000313" key="9">
    <source>
        <dbReference type="EMBL" id="TVS77728.1"/>
    </source>
</evidence>
<evidence type="ECO:0000256" key="5">
    <source>
        <dbReference type="ARBA" id="ARBA00022989"/>
    </source>
</evidence>
<evidence type="ECO:0000259" key="8">
    <source>
        <dbReference type="Pfam" id="PF03176"/>
    </source>
</evidence>
<protein>
    <submittedName>
        <fullName evidence="9">MMPL family transporter</fullName>
    </submittedName>
</protein>
<dbReference type="PANTHER" id="PTHR33406">
    <property type="entry name" value="MEMBRANE PROTEIN MJ1562-RELATED"/>
    <property type="match status" value="1"/>
</dbReference>
<keyword evidence="4 7" id="KW-0812">Transmembrane</keyword>
<feature type="non-terminal residue" evidence="9">
    <location>
        <position position="191"/>
    </location>
</feature>
<evidence type="ECO:0000256" key="6">
    <source>
        <dbReference type="ARBA" id="ARBA00023136"/>
    </source>
</evidence>
<evidence type="ECO:0000256" key="7">
    <source>
        <dbReference type="SAM" id="Phobius"/>
    </source>
</evidence>
<dbReference type="EMBL" id="VMQU01000210">
    <property type="protein sequence ID" value="TVS77728.1"/>
    <property type="molecule type" value="Genomic_DNA"/>
</dbReference>
<evidence type="ECO:0000256" key="1">
    <source>
        <dbReference type="ARBA" id="ARBA00004651"/>
    </source>
</evidence>
<keyword evidence="3" id="KW-1003">Cell membrane</keyword>
<evidence type="ECO:0000256" key="4">
    <source>
        <dbReference type="ARBA" id="ARBA00022692"/>
    </source>
</evidence>
<dbReference type="AlphaFoldDB" id="A0A557WWU3"/>
<comment type="caution">
    <text evidence="9">The sequence shown here is derived from an EMBL/GenBank/DDBJ whole genome shotgun (WGS) entry which is preliminary data.</text>
</comment>
<evidence type="ECO:0000256" key="2">
    <source>
        <dbReference type="ARBA" id="ARBA00010157"/>
    </source>
</evidence>
<feature type="transmembrane region" description="Helical" evidence="7">
    <location>
        <begin position="22"/>
        <end position="41"/>
    </location>
</feature>
<gene>
    <name evidence="9" type="ORF">FPZ47_26410</name>
</gene>
<dbReference type="PANTHER" id="PTHR33406:SF6">
    <property type="entry name" value="MEMBRANE PROTEIN YDGH-RELATED"/>
    <property type="match status" value="1"/>
</dbReference>
<keyword evidence="5 7" id="KW-1133">Transmembrane helix</keyword>
<name>A0A557WWU3_9MYCO</name>
<comment type="subcellular location">
    <subcellularLocation>
        <location evidence="1">Cell membrane</location>
        <topology evidence="1">Multi-pass membrane protein</topology>
    </subcellularLocation>
</comment>
<feature type="domain" description="Membrane transport protein MMPL" evidence="8">
    <location>
        <begin position="54"/>
        <end position="188"/>
    </location>
</feature>
<comment type="similarity">
    <text evidence="2">Belongs to the resistance-nodulation-cell division (RND) (TC 2.A.6) family. MmpL subfamily.</text>
</comment>
<dbReference type="Proteomes" id="UP000320513">
    <property type="component" value="Unassembled WGS sequence"/>
</dbReference>
<keyword evidence="6 7" id="KW-0472">Membrane</keyword>
<reference evidence="9 10" key="1">
    <citation type="submission" date="2019-07" db="EMBL/GenBank/DDBJ databases">
        <title>New Mycobacterium species.</title>
        <authorList>
            <person name="Tortoli E."/>
            <person name="Ghielmetti G."/>
            <person name="Friedel U."/>
            <person name="Trovato A."/>
        </authorList>
    </citation>
    <scope>NUCLEOTIDE SEQUENCE [LARGE SCALE GENOMIC DNA]</scope>
    <source>
        <strain evidence="9 10">16-83</strain>
    </source>
</reference>
<dbReference type="InterPro" id="IPR004869">
    <property type="entry name" value="MMPL_dom"/>
</dbReference>